<dbReference type="EMBL" id="JH712684">
    <property type="protein sequence ID" value="EFO15002.2"/>
    <property type="molecule type" value="Genomic_DNA"/>
</dbReference>
<dbReference type="KEGG" id="loa:LOAG_15083"/>
<evidence type="ECO:0000313" key="1">
    <source>
        <dbReference type="EMBL" id="EFO13446.1"/>
    </source>
</evidence>
<protein>
    <submittedName>
        <fullName evidence="2">Uncharacterized protein</fullName>
    </submittedName>
</protein>
<name>A0A1S0TJ64_LOALO</name>
<dbReference type="GeneID" id="9952568"/>
<gene>
    <name evidence="2" type="ORF">LOAG_13514</name>
    <name evidence="1" type="ORF">LOAG_15083</name>
</gene>
<accession>A0A1S0TJ64</accession>
<organism evidence="2">
    <name type="scientific">Loa loa</name>
    <name type="common">Eye worm</name>
    <name type="synonym">Filaria loa</name>
    <dbReference type="NCBI Taxonomy" id="7209"/>
    <lineage>
        <taxon>Eukaryota</taxon>
        <taxon>Metazoa</taxon>
        <taxon>Ecdysozoa</taxon>
        <taxon>Nematoda</taxon>
        <taxon>Chromadorea</taxon>
        <taxon>Rhabditida</taxon>
        <taxon>Spirurina</taxon>
        <taxon>Spiruromorpha</taxon>
        <taxon>Filarioidea</taxon>
        <taxon>Onchocercidae</taxon>
        <taxon>Loa</taxon>
    </lineage>
</organism>
<dbReference type="AlphaFoldDB" id="A0A1S0TJ64"/>
<dbReference type="EMBL" id="JH712684">
    <property type="protein sequence ID" value="EFO13446.1"/>
    <property type="molecule type" value="Genomic_DNA"/>
</dbReference>
<reference evidence="2" key="1">
    <citation type="submission" date="2012-04" db="EMBL/GenBank/DDBJ databases">
        <title>The Genome Sequence of Loa loa.</title>
        <authorList>
            <consortium name="The Broad Institute Genome Sequencing Platform"/>
            <consortium name="Broad Institute Genome Sequencing Center for Infectious Disease"/>
            <person name="Nutman T.B."/>
            <person name="Fink D.L."/>
            <person name="Russ C."/>
            <person name="Young S."/>
            <person name="Zeng Q."/>
            <person name="Gargeya S."/>
            <person name="Alvarado L."/>
            <person name="Berlin A."/>
            <person name="Chapman S.B."/>
            <person name="Chen Z."/>
            <person name="Freedman E."/>
            <person name="Gellesch M."/>
            <person name="Goldberg J."/>
            <person name="Griggs A."/>
            <person name="Gujja S."/>
            <person name="Heilman E.R."/>
            <person name="Heiman D."/>
            <person name="Howarth C."/>
            <person name="Mehta T."/>
            <person name="Neiman D."/>
            <person name="Pearson M."/>
            <person name="Roberts A."/>
            <person name="Saif S."/>
            <person name="Shea T."/>
            <person name="Shenoy N."/>
            <person name="Sisk P."/>
            <person name="Stolte C."/>
            <person name="Sykes S."/>
            <person name="White J."/>
            <person name="Yandava C."/>
            <person name="Haas B."/>
            <person name="Henn M.R."/>
            <person name="Nusbaum C."/>
            <person name="Birren B."/>
        </authorList>
    </citation>
    <scope>NUCLEOTIDE SEQUENCE [LARGE SCALE GENOMIC DNA]</scope>
</reference>
<dbReference type="KEGG" id="loa:LOAG_13514"/>
<dbReference type="RefSeq" id="XP_003149068.2">
    <property type="nucleotide sequence ID" value="XM_003149020.2"/>
</dbReference>
<dbReference type="RefSeq" id="XP_003150623.1">
    <property type="nucleotide sequence ID" value="XM_003150575.1"/>
</dbReference>
<evidence type="ECO:0000313" key="2">
    <source>
        <dbReference type="EMBL" id="EFO15002.2"/>
    </source>
</evidence>
<dbReference type="InParanoid" id="A0A1S0TJ64"/>
<proteinExistence type="predicted"/>
<dbReference type="CTD" id="9950984"/>
<sequence>MCMCERAHVQTCACANVHMYKHVHVRTCICTNVCTYIRLRIHVNTHIDTLRQ</sequence>
<feature type="non-terminal residue" evidence="2">
    <location>
        <position position="52"/>
    </location>
</feature>
<dbReference type="GeneID" id="9950984"/>
<dbReference type="CTD" id="9952568"/>